<name>A0A6J8CQK6_MYTCO</name>
<reference evidence="2 3" key="1">
    <citation type="submission" date="2020-06" db="EMBL/GenBank/DDBJ databases">
        <authorList>
            <person name="Li R."/>
            <person name="Bekaert M."/>
        </authorList>
    </citation>
    <scope>NUCLEOTIDE SEQUENCE [LARGE SCALE GENOMIC DNA]</scope>
    <source>
        <strain evidence="3">wild</strain>
    </source>
</reference>
<proteinExistence type="predicted"/>
<evidence type="ECO:0000256" key="1">
    <source>
        <dbReference type="SAM" id="MobiDB-lite"/>
    </source>
</evidence>
<dbReference type="Proteomes" id="UP000507470">
    <property type="component" value="Unassembled WGS sequence"/>
</dbReference>
<accession>A0A6J8CQK6</accession>
<feature type="region of interest" description="Disordered" evidence="1">
    <location>
        <begin position="136"/>
        <end position="156"/>
    </location>
</feature>
<sequence>MNNVIKHTIDEFSITKFNGQEILKAIARLNLGKTANEYSLTPEHFKYVGRSISPYVLSLFNNIMQTGKDSTLQTNYRGITVTSALGKIFEYAILDKMTELNNSQSDLQFGFTQGLSPIMAALLVGGNSPCKPVKYDHASSHTLDSQSHDSFGKAVL</sequence>
<feature type="compositionally biased region" description="Basic and acidic residues" evidence="1">
    <location>
        <begin position="146"/>
        <end position="156"/>
    </location>
</feature>
<evidence type="ECO:0000313" key="3">
    <source>
        <dbReference type="Proteomes" id="UP000507470"/>
    </source>
</evidence>
<evidence type="ECO:0008006" key="4">
    <source>
        <dbReference type="Google" id="ProtNLM"/>
    </source>
</evidence>
<dbReference type="AlphaFoldDB" id="A0A6J8CQK6"/>
<dbReference type="EMBL" id="CACVKT020005675">
    <property type="protein sequence ID" value="CAC5397364.1"/>
    <property type="molecule type" value="Genomic_DNA"/>
</dbReference>
<evidence type="ECO:0000313" key="2">
    <source>
        <dbReference type="EMBL" id="CAC5397364.1"/>
    </source>
</evidence>
<keyword evidence="3" id="KW-1185">Reference proteome</keyword>
<organism evidence="2 3">
    <name type="scientific">Mytilus coruscus</name>
    <name type="common">Sea mussel</name>
    <dbReference type="NCBI Taxonomy" id="42192"/>
    <lineage>
        <taxon>Eukaryota</taxon>
        <taxon>Metazoa</taxon>
        <taxon>Spiralia</taxon>
        <taxon>Lophotrochozoa</taxon>
        <taxon>Mollusca</taxon>
        <taxon>Bivalvia</taxon>
        <taxon>Autobranchia</taxon>
        <taxon>Pteriomorphia</taxon>
        <taxon>Mytilida</taxon>
        <taxon>Mytiloidea</taxon>
        <taxon>Mytilidae</taxon>
        <taxon>Mytilinae</taxon>
        <taxon>Mytilus</taxon>
    </lineage>
</organism>
<gene>
    <name evidence="2" type="ORF">MCOR_31808</name>
</gene>
<protein>
    <recommendedName>
        <fullName evidence="4">Reverse transcriptase domain-containing protein</fullName>
    </recommendedName>
</protein>